<name>E1ZWW7_CAMFO</name>
<accession>E1ZWW7</accession>
<keyword evidence="1" id="KW-0472">Membrane</keyword>
<keyword evidence="1" id="KW-1133">Transmembrane helix</keyword>
<dbReference type="EMBL" id="GL434909">
    <property type="protein sequence ID" value="EFN74307.1"/>
    <property type="molecule type" value="Genomic_DNA"/>
</dbReference>
<evidence type="ECO:0000313" key="3">
    <source>
        <dbReference type="Proteomes" id="UP000000311"/>
    </source>
</evidence>
<keyword evidence="1" id="KW-0812">Transmembrane</keyword>
<dbReference type="Proteomes" id="UP000000311">
    <property type="component" value="Unassembled WGS sequence"/>
</dbReference>
<evidence type="ECO:0000256" key="1">
    <source>
        <dbReference type="SAM" id="Phobius"/>
    </source>
</evidence>
<protein>
    <submittedName>
        <fullName evidence="2">Uncharacterized protein</fullName>
    </submittedName>
</protein>
<feature type="transmembrane region" description="Helical" evidence="1">
    <location>
        <begin position="6"/>
        <end position="25"/>
    </location>
</feature>
<gene>
    <name evidence="2" type="ORF">EAG_08570</name>
</gene>
<keyword evidence="3" id="KW-1185">Reference proteome</keyword>
<reference evidence="2 3" key="1">
    <citation type="journal article" date="2010" name="Science">
        <title>Genomic comparison of the ants Camponotus floridanus and Harpegnathos saltator.</title>
        <authorList>
            <person name="Bonasio R."/>
            <person name="Zhang G."/>
            <person name="Ye C."/>
            <person name="Mutti N.S."/>
            <person name="Fang X."/>
            <person name="Qin N."/>
            <person name="Donahue G."/>
            <person name="Yang P."/>
            <person name="Li Q."/>
            <person name="Li C."/>
            <person name="Zhang P."/>
            <person name="Huang Z."/>
            <person name="Berger S.L."/>
            <person name="Reinberg D."/>
            <person name="Wang J."/>
            <person name="Liebig J."/>
        </authorList>
    </citation>
    <scope>NUCLEOTIDE SEQUENCE [LARGE SCALE GENOMIC DNA]</scope>
    <source>
        <strain evidence="3">C129</strain>
    </source>
</reference>
<sequence length="45" mass="5382">MLNKSWPFVIIIIAALLLMAQARWWNRIKNEEGRRGSHEFEPVFI</sequence>
<organism evidence="3">
    <name type="scientific">Camponotus floridanus</name>
    <name type="common">Florida carpenter ant</name>
    <dbReference type="NCBI Taxonomy" id="104421"/>
    <lineage>
        <taxon>Eukaryota</taxon>
        <taxon>Metazoa</taxon>
        <taxon>Ecdysozoa</taxon>
        <taxon>Arthropoda</taxon>
        <taxon>Hexapoda</taxon>
        <taxon>Insecta</taxon>
        <taxon>Pterygota</taxon>
        <taxon>Neoptera</taxon>
        <taxon>Endopterygota</taxon>
        <taxon>Hymenoptera</taxon>
        <taxon>Apocrita</taxon>
        <taxon>Aculeata</taxon>
        <taxon>Formicoidea</taxon>
        <taxon>Formicidae</taxon>
        <taxon>Formicinae</taxon>
        <taxon>Camponotus</taxon>
    </lineage>
</organism>
<dbReference type="AlphaFoldDB" id="E1ZWW7"/>
<dbReference type="InParanoid" id="E1ZWW7"/>
<proteinExistence type="predicted"/>
<evidence type="ECO:0000313" key="2">
    <source>
        <dbReference type="EMBL" id="EFN74307.1"/>
    </source>
</evidence>